<dbReference type="InterPro" id="IPR036380">
    <property type="entry name" value="Isochorismatase-like_sf"/>
</dbReference>
<gene>
    <name evidence="2" type="ORF">KGMB03357_17870</name>
</gene>
<proteinExistence type="predicted"/>
<dbReference type="CDD" id="cd01012">
    <property type="entry name" value="YcaC_related"/>
    <property type="match status" value="1"/>
</dbReference>
<comment type="caution">
    <text evidence="2">The sequence shown here is derived from an EMBL/GenBank/DDBJ whole genome shotgun (WGS) entry which is preliminary data.</text>
</comment>
<feature type="domain" description="Isochorismatase-like" evidence="1">
    <location>
        <begin position="8"/>
        <end position="156"/>
    </location>
</feature>
<evidence type="ECO:0000313" key="3">
    <source>
        <dbReference type="Proteomes" id="UP000287361"/>
    </source>
</evidence>
<name>A0A401LEY1_9FIRM</name>
<dbReference type="EMBL" id="BHVZ01000010">
    <property type="protein sequence ID" value="GCB30126.1"/>
    <property type="molecule type" value="Genomic_DNA"/>
</dbReference>
<organism evidence="2 3">
    <name type="scientific">Anaerotignum faecicola</name>
    <dbReference type="NCBI Taxonomy" id="2358141"/>
    <lineage>
        <taxon>Bacteria</taxon>
        <taxon>Bacillati</taxon>
        <taxon>Bacillota</taxon>
        <taxon>Clostridia</taxon>
        <taxon>Lachnospirales</taxon>
        <taxon>Anaerotignaceae</taxon>
        <taxon>Anaerotignum</taxon>
    </lineage>
</organism>
<protein>
    <submittedName>
        <fullName evidence="2">Isochorismatase</fullName>
    </submittedName>
</protein>
<reference evidence="2 3" key="1">
    <citation type="submission" date="2018-10" db="EMBL/GenBank/DDBJ databases">
        <title>Draft Genome Sequence of Anaerotignum sp. KCTC 15736.</title>
        <authorList>
            <person name="Choi S.H."/>
            <person name="Kim J.S."/>
            <person name="Kang S.W."/>
            <person name="Lee J.S."/>
            <person name="Park S.H."/>
        </authorList>
    </citation>
    <scope>NUCLEOTIDE SEQUENCE [LARGE SCALE GENOMIC DNA]</scope>
    <source>
        <strain evidence="2 3">KCTC 15736</strain>
    </source>
</reference>
<dbReference type="Proteomes" id="UP000287361">
    <property type="component" value="Unassembled WGS sequence"/>
</dbReference>
<dbReference type="OrthoDB" id="9789777at2"/>
<dbReference type="AlphaFoldDB" id="A0A401LEY1"/>
<dbReference type="SUPFAM" id="SSF52499">
    <property type="entry name" value="Isochorismatase-like hydrolases"/>
    <property type="match status" value="1"/>
</dbReference>
<dbReference type="PANTHER" id="PTHR14119:SF3">
    <property type="entry name" value="ISOCHORISMATASE DOMAIN-CONTAINING PROTEIN 2"/>
    <property type="match status" value="1"/>
</dbReference>
<keyword evidence="3" id="KW-1185">Reference proteome</keyword>
<evidence type="ECO:0000313" key="2">
    <source>
        <dbReference type="EMBL" id="GCB30126.1"/>
    </source>
</evidence>
<dbReference type="Pfam" id="PF00857">
    <property type="entry name" value="Isochorismatase"/>
    <property type="match status" value="1"/>
</dbReference>
<evidence type="ECO:0000259" key="1">
    <source>
        <dbReference type="Pfam" id="PF00857"/>
    </source>
</evidence>
<dbReference type="Gene3D" id="3.40.50.850">
    <property type="entry name" value="Isochorismatase-like"/>
    <property type="match status" value="1"/>
</dbReference>
<dbReference type="InterPro" id="IPR000868">
    <property type="entry name" value="Isochorismatase-like_dom"/>
</dbReference>
<dbReference type="InterPro" id="IPR050993">
    <property type="entry name" value="Isochorismatase_domain"/>
</dbReference>
<dbReference type="PANTHER" id="PTHR14119">
    <property type="entry name" value="HYDROLASE"/>
    <property type="match status" value="1"/>
</dbReference>
<accession>A0A401LEY1</accession>
<sequence length="180" mass="19383">MKIKAEDTAALIIDFQEKLVPAIADHDEIVAKAAIFAAGLKEFGVPMAVTQQYTKGLGETVPAMKEAIGAFEPMEKTAFSAMGCDAFVEWVKAQGKKTILVCGVEAHICVLQSIIDLIGEGYRVFIVADCVGSRVVYNKEYAIQRAVQEGAFVTTCEGALYEMTQGAGTPHFKAISKLTK</sequence>